<dbReference type="GO" id="GO:0000166">
    <property type="term" value="F:nucleotide binding"/>
    <property type="evidence" value="ECO:0007669"/>
    <property type="project" value="UniProtKB-KW"/>
</dbReference>
<feature type="region of interest" description="Disordered" evidence="7">
    <location>
        <begin position="551"/>
        <end position="570"/>
    </location>
</feature>
<dbReference type="GO" id="GO:0004016">
    <property type="term" value="F:adenylate cyclase activity"/>
    <property type="evidence" value="ECO:0007669"/>
    <property type="project" value="TreeGrafter"/>
</dbReference>
<dbReference type="EMBL" id="HBEC01019853">
    <property type="protein sequence ID" value="CAD8289267.1"/>
    <property type="molecule type" value="Transcribed_RNA"/>
</dbReference>
<dbReference type="GO" id="GO:0007168">
    <property type="term" value="P:receptor guanylyl cyclase signaling pathway"/>
    <property type="evidence" value="ECO:0007669"/>
    <property type="project" value="TreeGrafter"/>
</dbReference>
<feature type="region of interest" description="Disordered" evidence="7">
    <location>
        <begin position="358"/>
        <end position="388"/>
    </location>
</feature>
<comment type="subcellular location">
    <subcellularLocation>
        <location evidence="1">Membrane</location>
    </subcellularLocation>
</comment>
<gene>
    <name evidence="9" type="ORF">CEUR00632_LOCUS9306</name>
</gene>
<dbReference type="GO" id="GO:0004383">
    <property type="term" value="F:guanylate cyclase activity"/>
    <property type="evidence" value="ECO:0007669"/>
    <property type="project" value="TreeGrafter"/>
</dbReference>
<keyword evidence="5" id="KW-0472">Membrane</keyword>
<organism evidence="9">
    <name type="scientific">Chlamydomonas euryale</name>
    <dbReference type="NCBI Taxonomy" id="1486919"/>
    <lineage>
        <taxon>Eukaryota</taxon>
        <taxon>Viridiplantae</taxon>
        <taxon>Chlorophyta</taxon>
        <taxon>core chlorophytes</taxon>
        <taxon>Chlorophyceae</taxon>
        <taxon>CS clade</taxon>
        <taxon>Chlamydomonadales</taxon>
        <taxon>Chlamydomonadaceae</taxon>
        <taxon>Chlamydomonas</taxon>
    </lineage>
</organism>
<feature type="compositionally biased region" description="Polar residues" evidence="7">
    <location>
        <begin position="368"/>
        <end position="388"/>
    </location>
</feature>
<name>A0A7R9V9R8_9CHLO</name>
<feature type="domain" description="Guanylate cyclase" evidence="8">
    <location>
        <begin position="635"/>
        <end position="776"/>
    </location>
</feature>
<evidence type="ECO:0000256" key="4">
    <source>
        <dbReference type="ARBA" id="ARBA00022989"/>
    </source>
</evidence>
<keyword evidence="3" id="KW-0547">Nucleotide-binding</keyword>
<feature type="region of interest" description="Disordered" evidence="7">
    <location>
        <begin position="403"/>
        <end position="437"/>
    </location>
</feature>
<reference evidence="9" key="1">
    <citation type="submission" date="2021-01" db="EMBL/GenBank/DDBJ databases">
        <authorList>
            <person name="Corre E."/>
            <person name="Pelletier E."/>
            <person name="Niang G."/>
            <person name="Scheremetjew M."/>
            <person name="Finn R."/>
            <person name="Kale V."/>
            <person name="Holt S."/>
            <person name="Cochrane G."/>
            <person name="Meng A."/>
            <person name="Brown T."/>
            <person name="Cohen L."/>
        </authorList>
    </citation>
    <scope>NUCLEOTIDE SEQUENCE</scope>
    <source>
        <strain evidence="9">CCMP219</strain>
    </source>
</reference>
<keyword evidence="4" id="KW-1133">Transmembrane helix</keyword>
<dbReference type="PANTHER" id="PTHR11920">
    <property type="entry name" value="GUANYLYL CYCLASE"/>
    <property type="match status" value="1"/>
</dbReference>
<dbReference type="Pfam" id="PF00211">
    <property type="entry name" value="Guanylate_cyc"/>
    <property type="match status" value="1"/>
</dbReference>
<dbReference type="SUPFAM" id="SSF55073">
    <property type="entry name" value="Nucleotide cyclase"/>
    <property type="match status" value="1"/>
</dbReference>
<dbReference type="Gene3D" id="3.30.70.1230">
    <property type="entry name" value="Nucleotide cyclase"/>
    <property type="match status" value="1"/>
</dbReference>
<keyword evidence="6" id="KW-0456">Lyase</keyword>
<feature type="region of interest" description="Disordered" evidence="7">
    <location>
        <begin position="934"/>
        <end position="955"/>
    </location>
</feature>
<evidence type="ECO:0000256" key="3">
    <source>
        <dbReference type="ARBA" id="ARBA00022741"/>
    </source>
</evidence>
<evidence type="ECO:0000313" key="9">
    <source>
        <dbReference type="EMBL" id="CAD8289267.1"/>
    </source>
</evidence>
<feature type="region of interest" description="Disordered" evidence="7">
    <location>
        <begin position="273"/>
        <end position="334"/>
    </location>
</feature>
<evidence type="ECO:0000256" key="5">
    <source>
        <dbReference type="ARBA" id="ARBA00023136"/>
    </source>
</evidence>
<feature type="compositionally biased region" description="Low complexity" evidence="7">
    <location>
        <begin position="850"/>
        <end position="862"/>
    </location>
</feature>
<protein>
    <recommendedName>
        <fullName evidence="8">Guanylate cyclase domain-containing protein</fullName>
    </recommendedName>
</protein>
<accession>A0A7R9V9R8</accession>
<dbReference type="InterPro" id="IPR029787">
    <property type="entry name" value="Nucleotide_cyclase"/>
</dbReference>
<dbReference type="GO" id="GO:0001653">
    <property type="term" value="F:peptide receptor activity"/>
    <property type="evidence" value="ECO:0007669"/>
    <property type="project" value="TreeGrafter"/>
</dbReference>
<proteinExistence type="predicted"/>
<dbReference type="InterPro" id="IPR050401">
    <property type="entry name" value="Cyclic_nucleotide_synthase"/>
</dbReference>
<feature type="region of interest" description="Disordered" evidence="7">
    <location>
        <begin position="850"/>
        <end position="920"/>
    </location>
</feature>
<keyword evidence="2" id="KW-0812">Transmembrane</keyword>
<feature type="compositionally biased region" description="Low complexity" evidence="7">
    <location>
        <begin position="427"/>
        <end position="437"/>
    </location>
</feature>
<dbReference type="GO" id="GO:0035556">
    <property type="term" value="P:intracellular signal transduction"/>
    <property type="evidence" value="ECO:0007669"/>
    <property type="project" value="InterPro"/>
</dbReference>
<sequence>MASASLPPGKPCGGGLLPFGACLTVRAVYMREGSEGMLRPAMHLHVASATGDSAAGPLLAGGQLHTDRFSSRMSGAGGKGRGQCQTAAWQVSQTHVFPLAAPGSKAGRITGSGQPAGLATGWLATMAEQMPFIATMIELEHGSGSSIEHSRVDDCSDCGRVELRGSVLAQNAKSREYWGSMLGKGCQSIVDELFSMDPGGHSLLEAHLTSCLAAVRTCGPGCEAASQQWRRVLQVPAREHAEGLPLAVALPAAAELGGDGGRTWPEVLGAGFFNKGSDDSSDTESSAELRRANTTPRLGADEAPGEEPKHQRNFQRSTKSLSVRERCSNVTSTDRQTIDRDAYIATVPNNRVLAMLGQMDPSSPRADGSTSFDAPRSTSPFLSTSGCQQGALLSSHPRLNMNWQHGGAGGTNTASSSHALRPGAVSARPPRQPTAAAQPRMSVCEGLVHASGGHKSLLAFTPLGGAAVEADPDRQQLLSMADLFCLDVQLPAHAPAAAHSVEDGGWAGANMLAMPCGEGDARDSVSRDGEAADQEIVPQLHEVIALLVQPGQQWGGGGGERRSGGSGSSRPSVLLIQFDVSMRALMERQMATLAETQLAMLESVFPRHVLEYAIVGTGSASNATDNMALQHEQVTILFMDIVGFTSMSKEVAPHMVMAYLQELFTVLDQMSEFYGVYKVETAGDCYIVAGALMKWDEDGYMAVDPDADPSQGAANVLAFGKAALAHARRVFMPHNGQPTKVRCGLHTGSVVSGVIGTKQPKFSLFGDTMNTSSRMESTCAPGCIQISAATHALLAPALVTNFQATGGVEVKGKGLMETFIYCPSDADLEDMTQTLHSALLEQSSVGASAGATAEASTGPSAACATTVTPESMRPLQATPLTARGDDGGRDVNEARAWDAGTPCAPRRSGPAATPTGSAVESGPLAKLHEVMRASMAAAKAEQRASPPGRFQAHRRHTSVTLAGISATLAAQPQPQLQQRQSVHVTQRLQAALRLQPNIADAAVAAATRPHSDVQAAVQQLLDGGEAWPQLHVLMGDGQRTHTHAACQGQRSASVAEAPSSSTLLHKLHEVVAVMKGPSHV</sequence>
<dbReference type="PANTHER" id="PTHR11920:SF335">
    <property type="entry name" value="GUANYLATE CYCLASE"/>
    <property type="match status" value="1"/>
</dbReference>
<dbReference type="CDD" id="cd07302">
    <property type="entry name" value="CHD"/>
    <property type="match status" value="1"/>
</dbReference>
<dbReference type="PROSITE" id="PS50125">
    <property type="entry name" value="GUANYLATE_CYCLASE_2"/>
    <property type="match status" value="1"/>
</dbReference>
<evidence type="ECO:0000259" key="8">
    <source>
        <dbReference type="PROSITE" id="PS50125"/>
    </source>
</evidence>
<dbReference type="SMART" id="SM00044">
    <property type="entry name" value="CYCc"/>
    <property type="match status" value="1"/>
</dbReference>
<evidence type="ECO:0000256" key="6">
    <source>
        <dbReference type="ARBA" id="ARBA00023239"/>
    </source>
</evidence>
<dbReference type="AlphaFoldDB" id="A0A7R9V9R8"/>
<evidence type="ECO:0000256" key="2">
    <source>
        <dbReference type="ARBA" id="ARBA00022692"/>
    </source>
</evidence>
<dbReference type="InterPro" id="IPR001054">
    <property type="entry name" value="A/G_cyclase"/>
</dbReference>
<dbReference type="GO" id="GO:0005886">
    <property type="term" value="C:plasma membrane"/>
    <property type="evidence" value="ECO:0007669"/>
    <property type="project" value="TreeGrafter"/>
</dbReference>
<feature type="compositionally biased region" description="Basic and acidic residues" evidence="7">
    <location>
        <begin position="883"/>
        <end position="896"/>
    </location>
</feature>
<evidence type="ECO:0000256" key="7">
    <source>
        <dbReference type="SAM" id="MobiDB-lite"/>
    </source>
</evidence>
<evidence type="ECO:0000256" key="1">
    <source>
        <dbReference type="ARBA" id="ARBA00004370"/>
    </source>
</evidence>